<keyword evidence="8" id="KW-1185">Reference proteome</keyword>
<dbReference type="Pfam" id="PF04932">
    <property type="entry name" value="Wzy_C"/>
    <property type="match status" value="1"/>
</dbReference>
<dbReference type="OrthoDB" id="234872at2"/>
<dbReference type="InterPro" id="IPR007016">
    <property type="entry name" value="O-antigen_ligase-rel_domated"/>
</dbReference>
<accession>A0A5B1CGJ8</accession>
<dbReference type="RefSeq" id="WP_068259431.1">
    <property type="nucleotide sequence ID" value="NZ_LWSK01000010.1"/>
</dbReference>
<keyword evidence="4 5" id="KW-0472">Membrane</keyword>
<sequence length="451" mass="48156">MPTLATTNSTAGEELQGNRDYSMSGLRAFPILCAGLLALACFFNTVDLNYGYSGGEDHVGLDWQVAIKLVIAAACSSLGLLAILFSAQVRSALVSLPGCILVALAFVFIVTSSVALPEAATVARVAAIVNFGYLCFVPAAISLLGLRRLTIICLIALVTNLVINWIMYLGFPASGVYEEELWSNVIARRMGGLGHPNSVARTGVLSIILALSMLRSRDLAPRLPLGRTLLIAVIVLGCMTMLATFSRTAIVAGAFAVGLLLLDKIFTRIGMFYTVSAITMLIAAVVSLELISGGGFFSDSFLSMTTKTGDMEELTSATGRTAIWAESLRLISLSPITGYGLNSAPFMMKEFSLHPHNVVLHASMSGGILAGLLVLVLLGWNFFFGLTSNEPLVRAISIYVLVSGIFEDTVLDTFASPSTLLWLVVLIYPTLEGLSRYKASRQPQPTNLSHL</sequence>
<feature type="transmembrane region" description="Helical" evidence="5">
    <location>
        <begin position="66"/>
        <end position="85"/>
    </location>
</feature>
<gene>
    <name evidence="7" type="ORF">LF1_28560</name>
</gene>
<protein>
    <submittedName>
        <fullName evidence="7">O-Antigen ligase</fullName>
    </submittedName>
</protein>
<feature type="transmembrane region" description="Helical" evidence="5">
    <location>
        <begin position="151"/>
        <end position="171"/>
    </location>
</feature>
<evidence type="ECO:0000256" key="5">
    <source>
        <dbReference type="SAM" id="Phobius"/>
    </source>
</evidence>
<evidence type="ECO:0000313" key="7">
    <source>
        <dbReference type="EMBL" id="KAA1260317.1"/>
    </source>
</evidence>
<dbReference type="Proteomes" id="UP000322699">
    <property type="component" value="Unassembled WGS sequence"/>
</dbReference>
<feature type="transmembrane region" description="Helical" evidence="5">
    <location>
        <begin position="92"/>
        <end position="116"/>
    </location>
</feature>
<dbReference type="GO" id="GO:0016874">
    <property type="term" value="F:ligase activity"/>
    <property type="evidence" value="ECO:0007669"/>
    <property type="project" value="UniProtKB-KW"/>
</dbReference>
<feature type="transmembrane region" description="Helical" evidence="5">
    <location>
        <begin position="273"/>
        <end position="297"/>
    </location>
</feature>
<evidence type="ECO:0000256" key="3">
    <source>
        <dbReference type="ARBA" id="ARBA00022989"/>
    </source>
</evidence>
<evidence type="ECO:0000256" key="2">
    <source>
        <dbReference type="ARBA" id="ARBA00022692"/>
    </source>
</evidence>
<name>A0A5B1CGJ8_9BACT</name>
<dbReference type="AlphaFoldDB" id="A0A5B1CGJ8"/>
<keyword evidence="2 5" id="KW-0812">Transmembrane</keyword>
<comment type="subcellular location">
    <subcellularLocation>
        <location evidence="1">Membrane</location>
        <topology evidence="1">Multi-pass membrane protein</topology>
    </subcellularLocation>
</comment>
<evidence type="ECO:0000256" key="1">
    <source>
        <dbReference type="ARBA" id="ARBA00004141"/>
    </source>
</evidence>
<dbReference type="PANTHER" id="PTHR37422:SF13">
    <property type="entry name" value="LIPOPOLYSACCHARIDE BIOSYNTHESIS PROTEIN PA4999-RELATED"/>
    <property type="match status" value="1"/>
</dbReference>
<keyword evidence="3 5" id="KW-1133">Transmembrane helix</keyword>
<evidence type="ECO:0000256" key="4">
    <source>
        <dbReference type="ARBA" id="ARBA00023136"/>
    </source>
</evidence>
<feature type="transmembrane region" description="Helical" evidence="5">
    <location>
        <begin position="228"/>
        <end position="261"/>
    </location>
</feature>
<feature type="transmembrane region" description="Helical" evidence="5">
    <location>
        <begin position="122"/>
        <end position="144"/>
    </location>
</feature>
<evidence type="ECO:0000259" key="6">
    <source>
        <dbReference type="Pfam" id="PF04932"/>
    </source>
</evidence>
<dbReference type="PANTHER" id="PTHR37422">
    <property type="entry name" value="TEICHURONIC ACID BIOSYNTHESIS PROTEIN TUAE"/>
    <property type="match status" value="1"/>
</dbReference>
<dbReference type="EMBL" id="VRLW01000001">
    <property type="protein sequence ID" value="KAA1260317.1"/>
    <property type="molecule type" value="Genomic_DNA"/>
</dbReference>
<keyword evidence="7" id="KW-0436">Ligase</keyword>
<proteinExistence type="predicted"/>
<comment type="caution">
    <text evidence="7">The sequence shown here is derived from an EMBL/GenBank/DDBJ whole genome shotgun (WGS) entry which is preliminary data.</text>
</comment>
<evidence type="ECO:0000313" key="8">
    <source>
        <dbReference type="Proteomes" id="UP000322699"/>
    </source>
</evidence>
<feature type="transmembrane region" description="Helical" evidence="5">
    <location>
        <begin position="28"/>
        <end position="46"/>
    </location>
</feature>
<organism evidence="7 8">
    <name type="scientific">Rubripirellula obstinata</name>
    <dbReference type="NCBI Taxonomy" id="406547"/>
    <lineage>
        <taxon>Bacteria</taxon>
        <taxon>Pseudomonadati</taxon>
        <taxon>Planctomycetota</taxon>
        <taxon>Planctomycetia</taxon>
        <taxon>Pirellulales</taxon>
        <taxon>Pirellulaceae</taxon>
        <taxon>Rubripirellula</taxon>
    </lineage>
</organism>
<dbReference type="GO" id="GO:0016020">
    <property type="term" value="C:membrane"/>
    <property type="evidence" value="ECO:0007669"/>
    <property type="project" value="UniProtKB-SubCell"/>
</dbReference>
<dbReference type="InterPro" id="IPR051533">
    <property type="entry name" value="WaaL-like"/>
</dbReference>
<feature type="domain" description="O-antigen ligase-related" evidence="6">
    <location>
        <begin position="233"/>
        <end position="374"/>
    </location>
</feature>
<feature type="transmembrane region" description="Helical" evidence="5">
    <location>
        <begin position="358"/>
        <end position="383"/>
    </location>
</feature>
<reference evidence="7 8" key="1">
    <citation type="submission" date="2019-08" db="EMBL/GenBank/DDBJ databases">
        <title>Deep-cultivation of Planctomycetes and their phenomic and genomic characterization uncovers novel biology.</title>
        <authorList>
            <person name="Wiegand S."/>
            <person name="Jogler M."/>
            <person name="Boedeker C."/>
            <person name="Pinto D."/>
            <person name="Vollmers J."/>
            <person name="Rivas-Marin E."/>
            <person name="Kohn T."/>
            <person name="Peeters S.H."/>
            <person name="Heuer A."/>
            <person name="Rast P."/>
            <person name="Oberbeckmann S."/>
            <person name="Bunk B."/>
            <person name="Jeske O."/>
            <person name="Meyerdierks A."/>
            <person name="Storesund J.E."/>
            <person name="Kallscheuer N."/>
            <person name="Luecker S."/>
            <person name="Lage O.M."/>
            <person name="Pohl T."/>
            <person name="Merkel B.J."/>
            <person name="Hornburger P."/>
            <person name="Mueller R.-W."/>
            <person name="Bruemmer F."/>
            <person name="Labrenz M."/>
            <person name="Spormann A.M."/>
            <person name="Op Den Camp H."/>
            <person name="Overmann J."/>
            <person name="Amann R."/>
            <person name="Jetten M.S.M."/>
            <person name="Mascher T."/>
            <person name="Medema M.H."/>
            <person name="Devos D.P."/>
            <person name="Kaster A.-K."/>
            <person name="Ovreas L."/>
            <person name="Rohde M."/>
            <person name="Galperin M.Y."/>
            <person name="Jogler C."/>
        </authorList>
    </citation>
    <scope>NUCLEOTIDE SEQUENCE [LARGE SCALE GENOMIC DNA]</scope>
    <source>
        <strain evidence="7 8">LF1</strain>
    </source>
</reference>